<dbReference type="InterPro" id="IPR002559">
    <property type="entry name" value="Transposase_11"/>
</dbReference>
<dbReference type="AlphaFoldDB" id="I2FG12"/>
<name>I2FG12_9PSED</name>
<organism evidence="3">
    <name type="scientific">Pseudomonas sp. K-62</name>
    <dbReference type="NCBI Taxonomy" id="76885"/>
    <lineage>
        <taxon>Bacteria</taxon>
        <taxon>Pseudomonadati</taxon>
        <taxon>Pseudomonadota</taxon>
        <taxon>Gammaproteobacteria</taxon>
        <taxon>Pseudomonadales</taxon>
        <taxon>Pseudomonadaceae</taxon>
        <taxon>Pseudomonas</taxon>
    </lineage>
</organism>
<dbReference type="PANTHER" id="PTHR30007">
    <property type="entry name" value="PHP DOMAIN PROTEIN"/>
    <property type="match status" value="1"/>
</dbReference>
<feature type="domain" description="Transposase IS4-like" evidence="1">
    <location>
        <begin position="111"/>
        <end position="234"/>
    </location>
</feature>
<dbReference type="GO" id="GO:0003677">
    <property type="term" value="F:DNA binding"/>
    <property type="evidence" value="ECO:0007669"/>
    <property type="project" value="InterPro"/>
</dbReference>
<dbReference type="GO" id="GO:0006313">
    <property type="term" value="P:DNA transposition"/>
    <property type="evidence" value="ECO:0007669"/>
    <property type="project" value="InterPro"/>
</dbReference>
<accession>I2FG12</accession>
<dbReference type="GO" id="GO:0004803">
    <property type="term" value="F:transposase activity"/>
    <property type="evidence" value="ECO:0007669"/>
    <property type="project" value="InterPro"/>
</dbReference>
<dbReference type="NCBIfam" id="NF033580">
    <property type="entry name" value="transpos_IS5_3"/>
    <property type="match status" value="1"/>
</dbReference>
<evidence type="ECO:0000259" key="2">
    <source>
        <dbReference type="Pfam" id="PF13340"/>
    </source>
</evidence>
<evidence type="ECO:0000313" key="3">
    <source>
        <dbReference type="EMBL" id="BAM13947.1"/>
    </source>
</evidence>
<dbReference type="Pfam" id="PF13340">
    <property type="entry name" value="DUF4096"/>
    <property type="match status" value="1"/>
</dbReference>
<dbReference type="Pfam" id="PF01609">
    <property type="entry name" value="DDE_Tnp_1"/>
    <property type="match status" value="1"/>
</dbReference>
<sequence length="288" mass="32408">MWTPTTRRQHSRVGLRYETDLTDAEWAVIKPLMPRPEPRGRPPVWTTREILNAIFYVLRGGIAWRMIPKDLPPRSTTFGYFSRWRDTGLFAKINHHLVMVDRERVGREASPSAAVLDSQTVKTMESGGPRGYDAGKKVKGRKRQALVDTDGRALVLDPQPADVQDRDGAVLVLRLSRRSFPFITKAFDAGYAGNRPATATIIAVEIVRKPPDQVGFVLLPRRWVVEVVFTQLTKADVLTVRAGRKDVADFDLSAGDDHAVHEQHHELATLLEVGLRQSTLHADPERLQ</sequence>
<dbReference type="InterPro" id="IPR025161">
    <property type="entry name" value="IS402-like_dom"/>
</dbReference>
<dbReference type="PANTHER" id="PTHR30007:SF0">
    <property type="entry name" value="TRANSPOSASE"/>
    <property type="match status" value="1"/>
</dbReference>
<dbReference type="EMBL" id="AB714582">
    <property type="protein sequence ID" value="BAM13947.1"/>
    <property type="molecule type" value="Genomic_DNA"/>
</dbReference>
<keyword evidence="3" id="KW-0614">Plasmid</keyword>
<protein>
    <submittedName>
        <fullName evidence="3">Transposase</fullName>
    </submittedName>
</protein>
<geneLocation type="plasmid" evidence="3">
    <name>pMR68</name>
</geneLocation>
<feature type="domain" description="Insertion element IS402-like" evidence="2">
    <location>
        <begin position="21"/>
        <end position="93"/>
    </location>
</feature>
<evidence type="ECO:0000259" key="1">
    <source>
        <dbReference type="Pfam" id="PF01609"/>
    </source>
</evidence>
<reference evidence="3" key="1">
    <citation type="submission" date="2012-04" db="EMBL/GenBank/DDBJ databases">
        <title>Nucleotide sequence of Pseudomonas sp. K-62 plasmid pMR68 containing mercury resistance genes.</title>
        <authorList>
            <person name="Kiyono M."/>
            <person name="Mochizuki Y."/>
            <person name="Koizawa K."/>
            <person name="Sone Y."/>
            <person name="Nakamura R."/>
            <person name="Pan-Hou H."/>
            <person name="Sakabe K."/>
        </authorList>
    </citation>
    <scope>NUCLEOTIDE SEQUENCE</scope>
    <source>
        <strain evidence="3">K-62</strain>
        <plasmid evidence="3">pMR68</plasmid>
    </source>
</reference>
<proteinExistence type="predicted"/>